<dbReference type="OrthoDB" id="440424at2759"/>
<name>A0A9N9DSE2_9GLOM</name>
<feature type="non-terminal residue" evidence="7">
    <location>
        <position position="247"/>
    </location>
</feature>
<evidence type="ECO:0000313" key="7">
    <source>
        <dbReference type="EMBL" id="CAG8650517.1"/>
    </source>
</evidence>
<keyword evidence="4 6" id="KW-1133">Transmembrane helix</keyword>
<accession>A0A9N9DSE2</accession>
<evidence type="ECO:0000313" key="8">
    <source>
        <dbReference type="Proteomes" id="UP000789570"/>
    </source>
</evidence>
<evidence type="ECO:0000256" key="6">
    <source>
        <dbReference type="SAM" id="Phobius"/>
    </source>
</evidence>
<dbReference type="Proteomes" id="UP000789570">
    <property type="component" value="Unassembled WGS sequence"/>
</dbReference>
<protein>
    <submittedName>
        <fullName evidence="7">16576_t:CDS:1</fullName>
    </submittedName>
</protein>
<organism evidence="7 8">
    <name type="scientific">Funneliformis caledonium</name>
    <dbReference type="NCBI Taxonomy" id="1117310"/>
    <lineage>
        <taxon>Eukaryota</taxon>
        <taxon>Fungi</taxon>
        <taxon>Fungi incertae sedis</taxon>
        <taxon>Mucoromycota</taxon>
        <taxon>Glomeromycotina</taxon>
        <taxon>Glomeromycetes</taxon>
        <taxon>Glomerales</taxon>
        <taxon>Glomeraceae</taxon>
        <taxon>Funneliformis</taxon>
    </lineage>
</organism>
<keyword evidence="3 6" id="KW-0812">Transmembrane</keyword>
<evidence type="ECO:0000256" key="2">
    <source>
        <dbReference type="ARBA" id="ARBA00007262"/>
    </source>
</evidence>
<dbReference type="PANTHER" id="PTHR16932:SF18">
    <property type="entry name" value="INTERFERON, ALPHA-INDUCIBLE PROTEIN 27-LIKE 2"/>
    <property type="match status" value="1"/>
</dbReference>
<evidence type="ECO:0000256" key="5">
    <source>
        <dbReference type="ARBA" id="ARBA00023136"/>
    </source>
</evidence>
<evidence type="ECO:0000256" key="4">
    <source>
        <dbReference type="ARBA" id="ARBA00022989"/>
    </source>
</evidence>
<dbReference type="Gene3D" id="6.10.110.10">
    <property type="match status" value="1"/>
</dbReference>
<dbReference type="InterPro" id="IPR009311">
    <property type="entry name" value="IFI6/IFI27-like"/>
</dbReference>
<comment type="similarity">
    <text evidence="2">Belongs to the IFI6/IFI27 family.</text>
</comment>
<dbReference type="EMBL" id="CAJVPQ010004398">
    <property type="protein sequence ID" value="CAG8650517.1"/>
    <property type="molecule type" value="Genomic_DNA"/>
</dbReference>
<dbReference type="InterPro" id="IPR038213">
    <property type="entry name" value="IFI6/IFI27-like_sf"/>
</dbReference>
<dbReference type="Pfam" id="PF06140">
    <property type="entry name" value="Ifi-6-16"/>
    <property type="match status" value="1"/>
</dbReference>
<reference evidence="7" key="1">
    <citation type="submission" date="2021-06" db="EMBL/GenBank/DDBJ databases">
        <authorList>
            <person name="Kallberg Y."/>
            <person name="Tangrot J."/>
            <person name="Rosling A."/>
        </authorList>
    </citation>
    <scope>NUCLEOTIDE SEQUENCE</scope>
    <source>
        <strain evidence="7">UK204</strain>
    </source>
</reference>
<feature type="transmembrane region" description="Helical" evidence="6">
    <location>
        <begin position="42"/>
        <end position="61"/>
    </location>
</feature>
<evidence type="ECO:0000256" key="1">
    <source>
        <dbReference type="ARBA" id="ARBA00004141"/>
    </source>
</evidence>
<evidence type="ECO:0000256" key="3">
    <source>
        <dbReference type="ARBA" id="ARBA00022692"/>
    </source>
</evidence>
<keyword evidence="8" id="KW-1185">Reference proteome</keyword>
<dbReference type="PANTHER" id="PTHR16932">
    <property type="entry name" value="INTERFERON ALPHA-INDUCIBLE PROTEIN 27"/>
    <property type="match status" value="1"/>
</dbReference>
<sequence>MVNIFDISVKNIFKSLILDSFMKDEFIQKRLSPKGFFSRNKYWLAGLADTALVAGVALGPFPFTGFVAALGFGEASIVAGSIVSWMMSLQVGAVAAGSTVYILLSVGAAGLGIGGFFATSAGGAYFGAAIAKVILMISESNFEEFAEMENFIFIYESDVNENDEEKNNLHKKMIFNMKQPLLDSNENEKLKSFLKGFDLARQVFQDRAKKFEFLVDREEEKCLEGPSFLHKHLIDTYRDNCVTLEKN</sequence>
<comment type="subcellular location">
    <subcellularLocation>
        <location evidence="1">Membrane</location>
        <topology evidence="1">Multi-pass membrane protein</topology>
    </subcellularLocation>
</comment>
<dbReference type="GO" id="GO:0016020">
    <property type="term" value="C:membrane"/>
    <property type="evidence" value="ECO:0007669"/>
    <property type="project" value="UniProtKB-SubCell"/>
</dbReference>
<gene>
    <name evidence="7" type="ORF">FCALED_LOCUS11038</name>
</gene>
<comment type="caution">
    <text evidence="7">The sequence shown here is derived from an EMBL/GenBank/DDBJ whole genome shotgun (WGS) entry which is preliminary data.</text>
</comment>
<proteinExistence type="inferred from homology"/>
<dbReference type="AlphaFoldDB" id="A0A9N9DSE2"/>
<keyword evidence="5 6" id="KW-0472">Membrane</keyword>